<dbReference type="Gene3D" id="1.10.3710.10">
    <property type="entry name" value="DNA polymerase III clamp loader subunits, C-terminal domain"/>
    <property type="match status" value="1"/>
</dbReference>
<name>A0A9D1S245_9FIRM</name>
<evidence type="ECO:0000259" key="4">
    <source>
        <dbReference type="SMART" id="SM00382"/>
    </source>
</evidence>
<organism evidence="5 6">
    <name type="scientific">Candidatus Alloenteromonas pullicola</name>
    <dbReference type="NCBI Taxonomy" id="2840784"/>
    <lineage>
        <taxon>Bacteria</taxon>
        <taxon>Bacillati</taxon>
        <taxon>Bacillota</taxon>
        <taxon>Bacillota incertae sedis</taxon>
        <taxon>Candidatus Alloenteromonas</taxon>
    </lineage>
</organism>
<dbReference type="GO" id="GO:0006261">
    <property type="term" value="P:DNA-templated DNA replication"/>
    <property type="evidence" value="ECO:0007669"/>
    <property type="project" value="TreeGrafter"/>
</dbReference>
<dbReference type="PANTHER" id="PTHR13779">
    <property type="entry name" value="WERNER HELICASE-INTERACTING PROTEIN 1 FAMILY MEMBER"/>
    <property type="match status" value="1"/>
</dbReference>
<dbReference type="InterPro" id="IPR008921">
    <property type="entry name" value="DNA_pol3_clamp-load_cplx_C"/>
</dbReference>
<dbReference type="GO" id="GO:0003677">
    <property type="term" value="F:DNA binding"/>
    <property type="evidence" value="ECO:0007669"/>
    <property type="project" value="InterPro"/>
</dbReference>
<keyword evidence="2" id="KW-0547">Nucleotide-binding</keyword>
<dbReference type="Gene3D" id="3.40.50.300">
    <property type="entry name" value="P-loop containing nucleotide triphosphate hydrolases"/>
    <property type="match status" value="1"/>
</dbReference>
<dbReference type="GO" id="GO:0000731">
    <property type="term" value="P:DNA synthesis involved in DNA repair"/>
    <property type="evidence" value="ECO:0007669"/>
    <property type="project" value="TreeGrafter"/>
</dbReference>
<dbReference type="AlphaFoldDB" id="A0A9D1S245"/>
<dbReference type="GO" id="GO:0016887">
    <property type="term" value="F:ATP hydrolysis activity"/>
    <property type="evidence" value="ECO:0007669"/>
    <property type="project" value="InterPro"/>
</dbReference>
<dbReference type="SUPFAM" id="SSF52540">
    <property type="entry name" value="P-loop containing nucleoside triphosphate hydrolases"/>
    <property type="match status" value="1"/>
</dbReference>
<dbReference type="Pfam" id="PF12002">
    <property type="entry name" value="MgsA_C"/>
    <property type="match status" value="1"/>
</dbReference>
<dbReference type="SMART" id="SM00382">
    <property type="entry name" value="AAA"/>
    <property type="match status" value="1"/>
</dbReference>
<dbReference type="Pfam" id="PF00004">
    <property type="entry name" value="AAA"/>
    <property type="match status" value="1"/>
</dbReference>
<dbReference type="GO" id="GO:0005524">
    <property type="term" value="F:ATP binding"/>
    <property type="evidence" value="ECO:0007669"/>
    <property type="project" value="UniProtKB-KW"/>
</dbReference>
<dbReference type="PANTHER" id="PTHR13779:SF7">
    <property type="entry name" value="ATPASE WRNIP1"/>
    <property type="match status" value="1"/>
</dbReference>
<proteinExistence type="inferred from homology"/>
<reference evidence="5" key="1">
    <citation type="submission" date="2020-10" db="EMBL/GenBank/DDBJ databases">
        <authorList>
            <person name="Gilroy R."/>
        </authorList>
    </citation>
    <scope>NUCLEOTIDE SEQUENCE</scope>
    <source>
        <strain evidence="5">ChiGjej1B1-22543</strain>
    </source>
</reference>
<feature type="domain" description="AAA+ ATPase" evidence="4">
    <location>
        <begin position="38"/>
        <end position="150"/>
    </location>
</feature>
<evidence type="ECO:0000256" key="1">
    <source>
        <dbReference type="ARBA" id="ARBA00008959"/>
    </source>
</evidence>
<dbReference type="Gene3D" id="1.10.8.60">
    <property type="match status" value="1"/>
</dbReference>
<evidence type="ECO:0000256" key="3">
    <source>
        <dbReference type="ARBA" id="ARBA00022840"/>
    </source>
</evidence>
<dbReference type="GO" id="GO:0017116">
    <property type="term" value="F:single-stranded DNA helicase activity"/>
    <property type="evidence" value="ECO:0007669"/>
    <property type="project" value="TreeGrafter"/>
</dbReference>
<gene>
    <name evidence="5" type="ORF">IAC52_00180</name>
</gene>
<dbReference type="SUPFAM" id="SSF48019">
    <property type="entry name" value="post-AAA+ oligomerization domain-like"/>
    <property type="match status" value="1"/>
</dbReference>
<dbReference type="CDD" id="cd18139">
    <property type="entry name" value="HLD_clamp_RarA"/>
    <property type="match status" value="1"/>
</dbReference>
<dbReference type="CDD" id="cd00009">
    <property type="entry name" value="AAA"/>
    <property type="match status" value="1"/>
</dbReference>
<comment type="similarity">
    <text evidence="1">Belongs to the AAA ATPase family. RarA/MGS1/WRNIP1 subfamily.</text>
</comment>
<dbReference type="InterPro" id="IPR003593">
    <property type="entry name" value="AAA+_ATPase"/>
</dbReference>
<dbReference type="InterPro" id="IPR032423">
    <property type="entry name" value="AAA_assoc_2"/>
</dbReference>
<dbReference type="InterPro" id="IPR003959">
    <property type="entry name" value="ATPase_AAA_core"/>
</dbReference>
<dbReference type="Gene3D" id="1.20.272.10">
    <property type="match status" value="1"/>
</dbReference>
<evidence type="ECO:0000256" key="2">
    <source>
        <dbReference type="ARBA" id="ARBA00022741"/>
    </source>
</evidence>
<comment type="caution">
    <text evidence="5">The sequence shown here is derived from an EMBL/GenBank/DDBJ whole genome shotgun (WGS) entry which is preliminary data.</text>
</comment>
<evidence type="ECO:0000313" key="6">
    <source>
        <dbReference type="Proteomes" id="UP000824070"/>
    </source>
</evidence>
<dbReference type="GO" id="GO:0008047">
    <property type="term" value="F:enzyme activator activity"/>
    <property type="evidence" value="ECO:0007669"/>
    <property type="project" value="TreeGrafter"/>
</dbReference>
<dbReference type="InterPro" id="IPR051314">
    <property type="entry name" value="AAA_ATPase_RarA/MGS1/WRNIP1"/>
</dbReference>
<reference evidence="5" key="2">
    <citation type="journal article" date="2021" name="PeerJ">
        <title>Extensive microbial diversity within the chicken gut microbiome revealed by metagenomics and culture.</title>
        <authorList>
            <person name="Gilroy R."/>
            <person name="Ravi A."/>
            <person name="Getino M."/>
            <person name="Pursley I."/>
            <person name="Horton D.L."/>
            <person name="Alikhan N.F."/>
            <person name="Baker D."/>
            <person name="Gharbi K."/>
            <person name="Hall N."/>
            <person name="Watson M."/>
            <person name="Adriaenssens E.M."/>
            <person name="Foster-Nyarko E."/>
            <person name="Jarju S."/>
            <person name="Secka A."/>
            <person name="Antonio M."/>
            <person name="Oren A."/>
            <person name="Chaudhuri R.R."/>
            <person name="La Ragione R."/>
            <person name="Hildebrand F."/>
            <person name="Pallen M.J."/>
        </authorList>
    </citation>
    <scope>NUCLEOTIDE SEQUENCE</scope>
    <source>
        <strain evidence="5">ChiGjej1B1-22543</strain>
    </source>
</reference>
<keyword evidence="3" id="KW-0067">ATP-binding</keyword>
<evidence type="ECO:0000313" key="5">
    <source>
        <dbReference type="EMBL" id="HIU44706.1"/>
    </source>
</evidence>
<sequence>MQQPLAFRVRPKTLDEVIGQADLVGEGSFLRRSVEEKAPFSMIFFGPPGTGKTTIAEAYARSLGIHAILLNAVTSSKKDLEAAFEQTKIWNSSILIVDEIHRLDKTKQDYLLPHVENGTFFLIGATTTNPYISLSRAIRSRCRLLEVKPLSEDDVVKGLARAALLPDGLNGKSEFRDDAYRFIARLSGGDMRFALNLLEEASVQYGKGPIGEKEVSAIESVPNYAMDKDEEEHYDSVSALQKSIRGKDVDAALYYLARLCIAGDLDSIKRRLLVTAYEDIGLGNPNAVMRAQLAIMAAEQVGFPEAIIPLGDAVVDLCLSPHSKSGCQSIQAAMDFASKRPFQVQDYLKLTPVNMKEEDKYPYDRPDIWERIQYLPDFYANERFYKPWQSGQYEKALLANYERLLKQGRSNNLAELKKKKPEGK</sequence>
<dbReference type="InterPro" id="IPR021886">
    <property type="entry name" value="MgsA_C"/>
</dbReference>
<protein>
    <submittedName>
        <fullName evidence="5">Replication-associated recombination protein A</fullName>
    </submittedName>
</protein>
<dbReference type="Proteomes" id="UP000824070">
    <property type="component" value="Unassembled WGS sequence"/>
</dbReference>
<dbReference type="EMBL" id="DVMV01000004">
    <property type="protein sequence ID" value="HIU44706.1"/>
    <property type="molecule type" value="Genomic_DNA"/>
</dbReference>
<dbReference type="InterPro" id="IPR027417">
    <property type="entry name" value="P-loop_NTPase"/>
</dbReference>
<dbReference type="Pfam" id="PF16193">
    <property type="entry name" value="AAA_assoc_2"/>
    <property type="match status" value="1"/>
</dbReference>
<accession>A0A9D1S245</accession>